<protein>
    <recommendedName>
        <fullName evidence="3">histidine kinase</fullName>
        <ecNumber evidence="3">2.7.13.3</ecNumber>
    </recommendedName>
</protein>
<dbReference type="PANTHER" id="PTHR43065:SF46">
    <property type="entry name" value="C4-DICARBOXYLATE TRANSPORT SENSOR PROTEIN DCTB"/>
    <property type="match status" value="1"/>
</dbReference>
<keyword evidence="8" id="KW-0547">Nucleotide-binding</keyword>
<evidence type="ECO:0000259" key="15">
    <source>
        <dbReference type="PROSITE" id="PS50109"/>
    </source>
</evidence>
<dbReference type="Pfam" id="PF02518">
    <property type="entry name" value="HATPase_c"/>
    <property type="match status" value="1"/>
</dbReference>
<evidence type="ECO:0000256" key="1">
    <source>
        <dbReference type="ARBA" id="ARBA00000085"/>
    </source>
</evidence>
<dbReference type="InterPro" id="IPR035965">
    <property type="entry name" value="PAS-like_dom_sf"/>
</dbReference>
<gene>
    <name evidence="19" type="ORF">ENN98_03815</name>
</gene>
<evidence type="ECO:0000256" key="12">
    <source>
        <dbReference type="ARBA" id="ARBA00023012"/>
    </source>
</evidence>
<evidence type="ECO:0000259" key="17">
    <source>
        <dbReference type="PROSITE" id="PS50112"/>
    </source>
</evidence>
<keyword evidence="11 14" id="KW-1133">Transmembrane helix</keyword>
<evidence type="ECO:0000256" key="2">
    <source>
        <dbReference type="ARBA" id="ARBA00004651"/>
    </source>
</evidence>
<evidence type="ECO:0000256" key="11">
    <source>
        <dbReference type="ARBA" id="ARBA00022989"/>
    </source>
</evidence>
<evidence type="ECO:0000259" key="16">
    <source>
        <dbReference type="PROSITE" id="PS50110"/>
    </source>
</evidence>
<keyword evidence="4" id="KW-1003">Cell membrane</keyword>
<dbReference type="InterPro" id="IPR036890">
    <property type="entry name" value="HATPase_C_sf"/>
</dbReference>
<keyword evidence="7 14" id="KW-0812">Transmembrane</keyword>
<dbReference type="SMART" id="SM00387">
    <property type="entry name" value="HATPase_c"/>
    <property type="match status" value="1"/>
</dbReference>
<dbReference type="InterPro" id="IPR029150">
    <property type="entry name" value="dCache_3"/>
</dbReference>
<dbReference type="SUPFAM" id="SSF52172">
    <property type="entry name" value="CheY-like"/>
    <property type="match status" value="1"/>
</dbReference>
<dbReference type="Gene3D" id="3.30.565.10">
    <property type="entry name" value="Histidine kinase-like ATPase, C-terminal domain"/>
    <property type="match status" value="1"/>
</dbReference>
<dbReference type="NCBIfam" id="TIGR00229">
    <property type="entry name" value="sensory_box"/>
    <property type="match status" value="1"/>
</dbReference>
<dbReference type="InterPro" id="IPR013656">
    <property type="entry name" value="PAS_4"/>
</dbReference>
<keyword evidence="12" id="KW-0902">Two-component regulatory system</keyword>
<feature type="transmembrane region" description="Helical" evidence="14">
    <location>
        <begin position="15"/>
        <end position="32"/>
    </location>
</feature>
<dbReference type="Pfam" id="PF14827">
    <property type="entry name" value="dCache_3"/>
    <property type="match status" value="1"/>
</dbReference>
<dbReference type="PANTHER" id="PTHR43065">
    <property type="entry name" value="SENSOR HISTIDINE KINASE"/>
    <property type="match status" value="1"/>
</dbReference>
<evidence type="ECO:0000256" key="10">
    <source>
        <dbReference type="ARBA" id="ARBA00022840"/>
    </source>
</evidence>
<feature type="domain" description="PAC" evidence="18">
    <location>
        <begin position="400"/>
        <end position="451"/>
    </location>
</feature>
<proteinExistence type="predicted"/>
<evidence type="ECO:0000256" key="7">
    <source>
        <dbReference type="ARBA" id="ARBA00022692"/>
    </source>
</evidence>
<comment type="subcellular location">
    <subcellularLocation>
        <location evidence="2">Cell membrane</location>
        <topology evidence="2">Multi-pass membrane protein</topology>
    </subcellularLocation>
</comment>
<dbReference type="PROSITE" id="PS50110">
    <property type="entry name" value="RESPONSE_REGULATORY"/>
    <property type="match status" value="1"/>
</dbReference>
<dbReference type="GO" id="GO:0000155">
    <property type="term" value="F:phosphorelay sensor kinase activity"/>
    <property type="evidence" value="ECO:0007669"/>
    <property type="project" value="InterPro"/>
</dbReference>
<comment type="caution">
    <text evidence="19">The sequence shown here is derived from an EMBL/GenBank/DDBJ whole genome shotgun (WGS) entry which is preliminary data.</text>
</comment>
<dbReference type="PROSITE" id="PS50112">
    <property type="entry name" value="PAS"/>
    <property type="match status" value="1"/>
</dbReference>
<evidence type="ECO:0000256" key="3">
    <source>
        <dbReference type="ARBA" id="ARBA00012438"/>
    </source>
</evidence>
<dbReference type="InterPro" id="IPR004358">
    <property type="entry name" value="Sig_transdc_His_kin-like_C"/>
</dbReference>
<dbReference type="Pfam" id="PF08448">
    <property type="entry name" value="PAS_4"/>
    <property type="match status" value="1"/>
</dbReference>
<dbReference type="SUPFAM" id="SSF103190">
    <property type="entry name" value="Sensory domain-like"/>
    <property type="match status" value="1"/>
</dbReference>
<dbReference type="GO" id="GO:0005524">
    <property type="term" value="F:ATP binding"/>
    <property type="evidence" value="ECO:0007669"/>
    <property type="project" value="UniProtKB-KW"/>
</dbReference>
<dbReference type="Gene3D" id="1.10.287.130">
    <property type="match status" value="1"/>
</dbReference>
<evidence type="ECO:0000256" key="5">
    <source>
        <dbReference type="ARBA" id="ARBA00022553"/>
    </source>
</evidence>
<dbReference type="CDD" id="cd00082">
    <property type="entry name" value="HisKA"/>
    <property type="match status" value="1"/>
</dbReference>
<evidence type="ECO:0000256" key="8">
    <source>
        <dbReference type="ARBA" id="ARBA00022741"/>
    </source>
</evidence>
<keyword evidence="10" id="KW-0067">ATP-binding</keyword>
<keyword evidence="9" id="KW-0418">Kinase</keyword>
<dbReference type="SMART" id="SM00448">
    <property type="entry name" value="REC"/>
    <property type="match status" value="1"/>
</dbReference>
<dbReference type="InterPro" id="IPR036097">
    <property type="entry name" value="HisK_dim/P_sf"/>
</dbReference>
<reference evidence="19" key="1">
    <citation type="journal article" date="2020" name="mSystems">
        <title>Genome- and Community-Level Interaction Insights into Carbon Utilization and Element Cycling Functions of Hydrothermarchaeota in Hydrothermal Sediment.</title>
        <authorList>
            <person name="Zhou Z."/>
            <person name="Liu Y."/>
            <person name="Xu W."/>
            <person name="Pan J."/>
            <person name="Luo Z.H."/>
            <person name="Li M."/>
        </authorList>
    </citation>
    <scope>NUCLEOTIDE SEQUENCE [LARGE SCALE GENOMIC DNA]</scope>
    <source>
        <strain evidence="19">SpSt-1224</strain>
    </source>
</reference>
<dbReference type="InterPro" id="IPR003661">
    <property type="entry name" value="HisK_dim/P_dom"/>
</dbReference>
<dbReference type="Pfam" id="PF00072">
    <property type="entry name" value="Response_reg"/>
    <property type="match status" value="1"/>
</dbReference>
<keyword evidence="5 13" id="KW-0597">Phosphoprotein</keyword>
<dbReference type="AlphaFoldDB" id="A0A7C2XMA2"/>
<organism evidence="19">
    <name type="scientific">Desulfurivibrio alkaliphilus</name>
    <dbReference type="NCBI Taxonomy" id="427923"/>
    <lineage>
        <taxon>Bacteria</taxon>
        <taxon>Pseudomonadati</taxon>
        <taxon>Thermodesulfobacteriota</taxon>
        <taxon>Desulfobulbia</taxon>
        <taxon>Desulfobulbales</taxon>
        <taxon>Desulfobulbaceae</taxon>
        <taxon>Desulfurivibrio</taxon>
    </lineage>
</organism>
<dbReference type="InterPro" id="IPR003594">
    <property type="entry name" value="HATPase_dom"/>
</dbReference>
<dbReference type="SUPFAM" id="SSF55785">
    <property type="entry name" value="PYP-like sensor domain (PAS domain)"/>
    <property type="match status" value="1"/>
</dbReference>
<feature type="domain" description="Response regulatory" evidence="16">
    <location>
        <begin position="709"/>
        <end position="825"/>
    </location>
</feature>
<keyword evidence="14" id="KW-0472">Membrane</keyword>
<evidence type="ECO:0000256" key="6">
    <source>
        <dbReference type="ARBA" id="ARBA00022679"/>
    </source>
</evidence>
<dbReference type="EC" id="2.7.13.3" evidence="3"/>
<dbReference type="InterPro" id="IPR000014">
    <property type="entry name" value="PAS"/>
</dbReference>
<keyword evidence="6" id="KW-0808">Transferase</keyword>
<sequence>MRITDLLPKDEKEKATILVAVVVTTLAAAFFYQGILLHNRTIEGVIHEQQESIAITISNVDHYYFTPCQNRLHSLLLLNPGIGEALYNRDRQGLYRLTLPFYQALLRENLSLYVMHYHLPDGHSFLRMHTPEKFGDDLRQIRPAIQHVHREQKATNCYETGIYGVFYRVIQPVFHQGSYAGAVELGIRVDTVLESLQKQLGSPLATYFLTDHWQGVIADEENIVLGQHLLLTHGDHLFRQLPGNLDLSLREQRFSLDGNSYLLHTFPFFSDFKGELLGGFVVIQEITGALAAKRAFVVRSLLFAAILLVLTLTALHLSFGKLIGKLVSSHSAWERTFDAIGDIVTIMDGNLRIVRANKAAYRVLGVEPGSLIGQHCYRVFADLPAACEGCPGVDTVEQCRVNSAEIHHLKLGKTFLTTTSPVADERGEFTQIVHIAKDITEKLALERQLRQAQKMEAIGNLAGGIAHDFNNILTAIGGYVQLILLEVGRDERIAQNAVQVRAAIKRATDLVNQILTFSRQTEHAKKSIQVAPIIKEALKLLRSSIPVSIELRQSLDSAASIIGDPSQIHQIVMNLVTNAYHSMLEGGGVLGVTLREIVIEAGERRPELAMLPPGRYLRLEVSDTGCGMDRETVAKIFEPYFTTKEIGKGTGLGLAVVHGIVNSHHGIIKVYSEPGQGTIFHVYLPIADCEPDPLPAQEISEPVRGGSEHVLFVDDEENISELAREILTFYGYRVTVCYNGAEAVKSLQAEPDRYDLVVTDLTMPVMNGLQLAAEVKALRPQTPVILCSGHSEITSKAEAVAQGIDLYLQKPLEMTDLARAVRELLDIKTDGAPGSGAKKGGRSHRPSH</sequence>
<dbReference type="InterPro" id="IPR000700">
    <property type="entry name" value="PAS-assoc_C"/>
</dbReference>
<dbReference type="SUPFAM" id="SSF55874">
    <property type="entry name" value="ATPase domain of HSP90 chaperone/DNA topoisomerase II/histidine kinase"/>
    <property type="match status" value="1"/>
</dbReference>
<name>A0A7C2XMA2_9BACT</name>
<dbReference type="PRINTS" id="PR00344">
    <property type="entry name" value="BCTRLSENSOR"/>
</dbReference>
<dbReference type="Proteomes" id="UP000885986">
    <property type="component" value="Unassembled WGS sequence"/>
</dbReference>
<dbReference type="PROSITE" id="PS50109">
    <property type="entry name" value="HIS_KIN"/>
    <property type="match status" value="1"/>
</dbReference>
<dbReference type="GO" id="GO:0005886">
    <property type="term" value="C:plasma membrane"/>
    <property type="evidence" value="ECO:0007669"/>
    <property type="project" value="UniProtKB-SubCell"/>
</dbReference>
<feature type="transmembrane region" description="Helical" evidence="14">
    <location>
        <begin position="301"/>
        <end position="319"/>
    </location>
</feature>
<dbReference type="Pfam" id="PF00512">
    <property type="entry name" value="HisKA"/>
    <property type="match status" value="1"/>
</dbReference>
<dbReference type="EMBL" id="DSDS01000088">
    <property type="protein sequence ID" value="HET97812.1"/>
    <property type="molecule type" value="Genomic_DNA"/>
</dbReference>
<dbReference type="InterPro" id="IPR005467">
    <property type="entry name" value="His_kinase_dom"/>
</dbReference>
<dbReference type="InterPro" id="IPR011006">
    <property type="entry name" value="CheY-like_superfamily"/>
</dbReference>
<comment type="catalytic activity">
    <reaction evidence="1">
        <text>ATP + protein L-histidine = ADP + protein N-phospho-L-histidine.</text>
        <dbReference type="EC" id="2.7.13.3"/>
    </reaction>
</comment>
<dbReference type="InterPro" id="IPR001789">
    <property type="entry name" value="Sig_transdc_resp-reg_receiver"/>
</dbReference>
<dbReference type="Gene3D" id="3.40.50.2300">
    <property type="match status" value="1"/>
</dbReference>
<evidence type="ECO:0000313" key="19">
    <source>
        <dbReference type="EMBL" id="HET97812.1"/>
    </source>
</evidence>
<evidence type="ECO:0000256" key="13">
    <source>
        <dbReference type="PROSITE-ProRule" id="PRU00169"/>
    </source>
</evidence>
<dbReference type="CDD" id="cd00156">
    <property type="entry name" value="REC"/>
    <property type="match status" value="1"/>
</dbReference>
<dbReference type="InterPro" id="IPR029151">
    <property type="entry name" value="Sensor-like_sf"/>
</dbReference>
<evidence type="ECO:0000259" key="18">
    <source>
        <dbReference type="PROSITE" id="PS50113"/>
    </source>
</evidence>
<feature type="domain" description="PAS" evidence="17">
    <location>
        <begin position="329"/>
        <end position="374"/>
    </location>
</feature>
<evidence type="ECO:0000256" key="14">
    <source>
        <dbReference type="SAM" id="Phobius"/>
    </source>
</evidence>
<dbReference type="SMART" id="SM00388">
    <property type="entry name" value="HisKA"/>
    <property type="match status" value="1"/>
</dbReference>
<accession>A0A7C2XMA2</accession>
<dbReference type="Gene3D" id="3.30.450.20">
    <property type="entry name" value="PAS domain"/>
    <property type="match status" value="1"/>
</dbReference>
<evidence type="ECO:0000256" key="4">
    <source>
        <dbReference type="ARBA" id="ARBA00022475"/>
    </source>
</evidence>
<evidence type="ECO:0000256" key="9">
    <source>
        <dbReference type="ARBA" id="ARBA00022777"/>
    </source>
</evidence>
<dbReference type="SUPFAM" id="SSF47384">
    <property type="entry name" value="Homodimeric domain of signal transducing histidine kinase"/>
    <property type="match status" value="1"/>
</dbReference>
<dbReference type="PROSITE" id="PS50113">
    <property type="entry name" value="PAC"/>
    <property type="match status" value="1"/>
</dbReference>
<feature type="modified residue" description="4-aspartylphosphate" evidence="13">
    <location>
        <position position="760"/>
    </location>
</feature>
<feature type="domain" description="Histidine kinase" evidence="15">
    <location>
        <begin position="464"/>
        <end position="688"/>
    </location>
</feature>